<dbReference type="PRINTS" id="PR00463">
    <property type="entry name" value="EP450I"/>
</dbReference>
<organism evidence="10 11">
    <name type="scientific">Rhodocollybia butyracea</name>
    <dbReference type="NCBI Taxonomy" id="206335"/>
    <lineage>
        <taxon>Eukaryota</taxon>
        <taxon>Fungi</taxon>
        <taxon>Dikarya</taxon>
        <taxon>Basidiomycota</taxon>
        <taxon>Agaricomycotina</taxon>
        <taxon>Agaricomycetes</taxon>
        <taxon>Agaricomycetidae</taxon>
        <taxon>Agaricales</taxon>
        <taxon>Marasmiineae</taxon>
        <taxon>Omphalotaceae</taxon>
        <taxon>Rhodocollybia</taxon>
    </lineage>
</organism>
<dbReference type="GO" id="GO:0020037">
    <property type="term" value="F:heme binding"/>
    <property type="evidence" value="ECO:0007669"/>
    <property type="project" value="InterPro"/>
</dbReference>
<keyword evidence="5 9" id="KW-0479">Metal-binding</keyword>
<comment type="similarity">
    <text evidence="3">Belongs to the cytochrome P450 family.</text>
</comment>
<dbReference type="InterPro" id="IPR050364">
    <property type="entry name" value="Cytochrome_P450_fung"/>
</dbReference>
<dbReference type="SUPFAM" id="SSF48264">
    <property type="entry name" value="Cytochrome P450"/>
    <property type="match status" value="1"/>
</dbReference>
<dbReference type="OrthoDB" id="2789670at2759"/>
<comment type="pathway">
    <text evidence="2">Secondary metabolite biosynthesis.</text>
</comment>
<reference evidence="10" key="1">
    <citation type="submission" date="2020-11" db="EMBL/GenBank/DDBJ databases">
        <authorList>
            <consortium name="DOE Joint Genome Institute"/>
            <person name="Ahrendt S."/>
            <person name="Riley R."/>
            <person name="Andreopoulos W."/>
            <person name="Labutti K."/>
            <person name="Pangilinan J."/>
            <person name="Ruiz-Duenas F.J."/>
            <person name="Barrasa J.M."/>
            <person name="Sanchez-Garcia M."/>
            <person name="Camarero S."/>
            <person name="Miyauchi S."/>
            <person name="Serrano A."/>
            <person name="Linde D."/>
            <person name="Babiker R."/>
            <person name="Drula E."/>
            <person name="Ayuso-Fernandez I."/>
            <person name="Pacheco R."/>
            <person name="Padilla G."/>
            <person name="Ferreira P."/>
            <person name="Barriuso J."/>
            <person name="Kellner H."/>
            <person name="Castanera R."/>
            <person name="Alfaro M."/>
            <person name="Ramirez L."/>
            <person name="Pisabarro A.G."/>
            <person name="Kuo A."/>
            <person name="Tritt A."/>
            <person name="Lipzen A."/>
            <person name="He G."/>
            <person name="Yan M."/>
            <person name="Ng V."/>
            <person name="Cullen D."/>
            <person name="Martin F."/>
            <person name="Rosso M.-N."/>
            <person name="Henrissat B."/>
            <person name="Hibbett D."/>
            <person name="Martinez A.T."/>
            <person name="Grigoriev I.V."/>
        </authorList>
    </citation>
    <scope>NUCLEOTIDE SEQUENCE</scope>
    <source>
        <strain evidence="10">AH 40177</strain>
    </source>
</reference>
<keyword evidence="6" id="KW-0560">Oxidoreductase</keyword>
<keyword evidence="4 9" id="KW-0349">Heme</keyword>
<evidence type="ECO:0000256" key="9">
    <source>
        <dbReference type="PIRSR" id="PIRSR602401-1"/>
    </source>
</evidence>
<proteinExistence type="inferred from homology"/>
<dbReference type="GO" id="GO:0004497">
    <property type="term" value="F:monooxygenase activity"/>
    <property type="evidence" value="ECO:0007669"/>
    <property type="project" value="UniProtKB-KW"/>
</dbReference>
<dbReference type="Pfam" id="PF00067">
    <property type="entry name" value="p450"/>
    <property type="match status" value="1"/>
</dbReference>
<gene>
    <name evidence="10" type="ORF">BDP27DRAFT_1348363</name>
</gene>
<keyword evidence="11" id="KW-1185">Reference proteome</keyword>
<dbReference type="GO" id="GO:0005506">
    <property type="term" value="F:iron ion binding"/>
    <property type="evidence" value="ECO:0007669"/>
    <property type="project" value="InterPro"/>
</dbReference>
<protein>
    <submittedName>
        <fullName evidence="10">Cytochrome P450</fullName>
    </submittedName>
</protein>
<dbReference type="InterPro" id="IPR036396">
    <property type="entry name" value="Cyt_P450_sf"/>
</dbReference>
<name>A0A9P5TV84_9AGAR</name>
<evidence type="ECO:0000256" key="7">
    <source>
        <dbReference type="ARBA" id="ARBA00023004"/>
    </source>
</evidence>
<dbReference type="InterPro" id="IPR002401">
    <property type="entry name" value="Cyt_P450_E_grp-I"/>
</dbReference>
<dbReference type="InterPro" id="IPR001128">
    <property type="entry name" value="Cyt_P450"/>
</dbReference>
<dbReference type="PANTHER" id="PTHR46300:SF7">
    <property type="entry name" value="P450, PUTATIVE (EUROFUNG)-RELATED"/>
    <property type="match status" value="1"/>
</dbReference>
<feature type="binding site" description="axial binding residue" evidence="9">
    <location>
        <position position="456"/>
    </location>
    <ligand>
        <name>heme</name>
        <dbReference type="ChEBI" id="CHEBI:30413"/>
    </ligand>
    <ligandPart>
        <name>Fe</name>
        <dbReference type="ChEBI" id="CHEBI:18248"/>
    </ligandPart>
</feature>
<sequence length="539" mass="60710">MESAARIIAAICASLIFLSWFRHLTAASKRPPLPPGPKKLPFIGNLLDLPRCAPWVTFAKWAEQFDSDIIHYEVAGSHYIVLNSYEAATDLLDKKSLIYSSRPHATMLEDLVGWKGDMVLMSYGNHLKAHRRLLHQEFHPFNSSLHRPHEKKNLRVFMNRMLDKPSQWEEHIRHLLGSTILAIAYGLNAQAHDDPDITAAQNMTDVFTATLVPGAFLVDIFPFLKYVPSWFPGASFQQQAKAWNGIREASIAPPFMRVKSAMLQGTSTEDSFSLRCLQNAINPDPRPDHLSEEEQIIKETAGTMFEGGADTALTALSTFILAMLCFPGTQTTAQEELDRVVGDQDLPDYEDQDSLPYITAIMYECFRWQTVTPLVVPHRVETEDTYKGYYIPANTTVLPNVWAILRDPKTYGPDAHLFNPNRWLLKNDSGEGSQWKLNTTMRSPLGLSFGFSRRVCPGKHMAISLFYITVASLLHCFNITPAIDKNGKEITPTVEYVATLQNRPAPFTCSIKHRSAKHKAMIKEMITGDSEPEQMSNKS</sequence>
<keyword evidence="8" id="KW-0503">Monooxygenase</keyword>
<dbReference type="AlphaFoldDB" id="A0A9P5TV84"/>
<evidence type="ECO:0000313" key="11">
    <source>
        <dbReference type="Proteomes" id="UP000772434"/>
    </source>
</evidence>
<evidence type="ECO:0000256" key="1">
    <source>
        <dbReference type="ARBA" id="ARBA00001971"/>
    </source>
</evidence>
<comment type="cofactor">
    <cofactor evidence="1 9">
        <name>heme</name>
        <dbReference type="ChEBI" id="CHEBI:30413"/>
    </cofactor>
</comment>
<evidence type="ECO:0000313" key="10">
    <source>
        <dbReference type="EMBL" id="KAF9034507.1"/>
    </source>
</evidence>
<evidence type="ECO:0000256" key="2">
    <source>
        <dbReference type="ARBA" id="ARBA00005179"/>
    </source>
</evidence>
<evidence type="ECO:0000256" key="8">
    <source>
        <dbReference type="ARBA" id="ARBA00023033"/>
    </source>
</evidence>
<dbReference type="Gene3D" id="1.10.630.10">
    <property type="entry name" value="Cytochrome P450"/>
    <property type="match status" value="1"/>
</dbReference>
<dbReference type="GO" id="GO:0016705">
    <property type="term" value="F:oxidoreductase activity, acting on paired donors, with incorporation or reduction of molecular oxygen"/>
    <property type="evidence" value="ECO:0007669"/>
    <property type="project" value="InterPro"/>
</dbReference>
<accession>A0A9P5TV84</accession>
<evidence type="ECO:0000256" key="5">
    <source>
        <dbReference type="ARBA" id="ARBA00022723"/>
    </source>
</evidence>
<dbReference type="CDD" id="cd11065">
    <property type="entry name" value="CYP64-like"/>
    <property type="match status" value="1"/>
</dbReference>
<evidence type="ECO:0000256" key="6">
    <source>
        <dbReference type="ARBA" id="ARBA00023002"/>
    </source>
</evidence>
<dbReference type="Proteomes" id="UP000772434">
    <property type="component" value="Unassembled WGS sequence"/>
</dbReference>
<evidence type="ECO:0000256" key="3">
    <source>
        <dbReference type="ARBA" id="ARBA00010617"/>
    </source>
</evidence>
<keyword evidence="7 9" id="KW-0408">Iron</keyword>
<comment type="caution">
    <text evidence="10">The sequence shown here is derived from an EMBL/GenBank/DDBJ whole genome shotgun (WGS) entry which is preliminary data.</text>
</comment>
<evidence type="ECO:0000256" key="4">
    <source>
        <dbReference type="ARBA" id="ARBA00022617"/>
    </source>
</evidence>
<dbReference type="PANTHER" id="PTHR46300">
    <property type="entry name" value="P450, PUTATIVE (EUROFUNG)-RELATED-RELATED"/>
    <property type="match status" value="1"/>
</dbReference>
<dbReference type="EMBL" id="JADNRY010000621">
    <property type="protein sequence ID" value="KAF9034507.1"/>
    <property type="molecule type" value="Genomic_DNA"/>
</dbReference>